<dbReference type="PANTHER" id="PTHR40053">
    <property type="entry name" value="SPORULATION-CONTROL PROTEIN SPO0M"/>
    <property type="match status" value="1"/>
</dbReference>
<dbReference type="Proteomes" id="UP000653231">
    <property type="component" value="Unassembled WGS sequence"/>
</dbReference>
<feature type="compositionally biased region" description="Low complexity" evidence="1">
    <location>
        <begin position="291"/>
        <end position="309"/>
    </location>
</feature>
<keyword evidence="3" id="KW-1185">Reference proteome</keyword>
<organism evidence="2 3">
    <name type="scientific">Microbispora bryophytorum subsp. camponoti</name>
    <dbReference type="NCBI Taxonomy" id="1677852"/>
    <lineage>
        <taxon>Bacteria</taxon>
        <taxon>Bacillati</taxon>
        <taxon>Actinomycetota</taxon>
        <taxon>Actinomycetes</taxon>
        <taxon>Streptosporangiales</taxon>
        <taxon>Streptosporangiaceae</taxon>
        <taxon>Microbispora</taxon>
    </lineage>
</organism>
<evidence type="ECO:0000313" key="2">
    <source>
        <dbReference type="EMBL" id="MBD3143339.1"/>
    </source>
</evidence>
<sequence>MVFKRMLGALGVGAPSVDTVLTTPRVRPGGVLTGEVRLTGGDFDAEIEDITLGLVAAVEIEHGDGESAGLGEFSRARVSGPFTLRQGENRSVPFQIPVPWETPISEIDGQRLTGMAVGVRTEVAIAKAVDKGDLDPIAVEPLPSQFRVLEALLQLGFAFKSADLEAGHLYGVRQELPFYQEIEFYPPPRHAGVVGEAELTFVADPAGLEVILEADKRAGRYSGDAVGRFRVSHEDAAGMDWPGELDRWLTGLAQYGTQHSAPHGAPYGDHHGAPYGDHHGDHHGGHEPGHEPGYGPAHGPAHGPAYGPAYGHGGHHEDHHPHGHHEQRGGPGWGAVAAAGAAGIVGGLVAGEVIEEIFEDDEDEGGDW</sequence>
<dbReference type="InterPro" id="IPR009776">
    <property type="entry name" value="Spore_0_M"/>
</dbReference>
<dbReference type="EMBL" id="JACXRZ010000005">
    <property type="protein sequence ID" value="MBD3143339.1"/>
    <property type="molecule type" value="Genomic_DNA"/>
</dbReference>
<evidence type="ECO:0000256" key="1">
    <source>
        <dbReference type="SAM" id="MobiDB-lite"/>
    </source>
</evidence>
<feature type="compositionally biased region" description="Basic and acidic residues" evidence="1">
    <location>
        <begin position="314"/>
        <end position="328"/>
    </location>
</feature>
<gene>
    <name evidence="2" type="ORF">IEQ31_09120</name>
</gene>
<dbReference type="RefSeq" id="WP_191051034.1">
    <property type="nucleotide sequence ID" value="NZ_JACXRZ010000005.1"/>
</dbReference>
<feature type="compositionally biased region" description="Basic and acidic residues" evidence="1">
    <location>
        <begin position="268"/>
        <end position="290"/>
    </location>
</feature>
<accession>A0ABR8KX43</accession>
<dbReference type="Pfam" id="PF07070">
    <property type="entry name" value="Spo0M"/>
    <property type="match status" value="1"/>
</dbReference>
<dbReference type="PANTHER" id="PTHR40053:SF1">
    <property type="entry name" value="SPORULATION-CONTROL PROTEIN SPO0M"/>
    <property type="match status" value="1"/>
</dbReference>
<evidence type="ECO:0000313" key="3">
    <source>
        <dbReference type="Proteomes" id="UP000653231"/>
    </source>
</evidence>
<name>A0ABR8KX43_9ACTN</name>
<feature type="region of interest" description="Disordered" evidence="1">
    <location>
        <begin position="257"/>
        <end position="335"/>
    </location>
</feature>
<comment type="caution">
    <text evidence="2">The sequence shown here is derived from an EMBL/GenBank/DDBJ whole genome shotgun (WGS) entry which is preliminary data.</text>
</comment>
<reference evidence="2 3" key="1">
    <citation type="submission" date="2020-09" db="EMBL/GenBank/DDBJ databases">
        <title>Actinomycete isolated from the Camponotus japonicus Mayr.</title>
        <authorList>
            <person name="Gong X."/>
        </authorList>
    </citation>
    <scope>NUCLEOTIDE SEQUENCE [LARGE SCALE GENOMIC DNA]</scope>
    <source>
        <strain evidence="2 3">2C-HV3</strain>
    </source>
</reference>
<proteinExistence type="predicted"/>
<protein>
    <submittedName>
        <fullName evidence="2">Sporulation protein</fullName>
    </submittedName>
</protein>